<dbReference type="InterPro" id="IPR010921">
    <property type="entry name" value="Trp_repressor/repl_initiator"/>
</dbReference>
<dbReference type="RefSeq" id="WP_115956875.1">
    <property type="nucleotide sequence ID" value="NZ_CBCRVL010000005.1"/>
</dbReference>
<dbReference type="SUPFAM" id="SSF48295">
    <property type="entry name" value="TrpR-like"/>
    <property type="match status" value="1"/>
</dbReference>
<organism evidence="1 2">
    <name type="scientific">Chryseobacterium flavum</name>
    <dbReference type="NCBI Taxonomy" id="415851"/>
    <lineage>
        <taxon>Bacteria</taxon>
        <taxon>Pseudomonadati</taxon>
        <taxon>Bacteroidota</taxon>
        <taxon>Flavobacteriia</taxon>
        <taxon>Flavobacteriales</taxon>
        <taxon>Weeksellaceae</taxon>
        <taxon>Chryseobacterium group</taxon>
        <taxon>Chryseobacterium</taxon>
    </lineage>
</organism>
<comment type="caution">
    <text evidence="1">The sequence shown here is derived from an EMBL/GenBank/DDBJ whole genome shotgun (WGS) entry which is preliminary data.</text>
</comment>
<reference evidence="1 2" key="1">
    <citation type="journal article" date="2007" name="Int. J. Syst. Evol. Microbiol.">
        <title>Chryseobacterium flavum sp. nov., isolated from polluted soil.</title>
        <authorList>
            <person name="Zhou Y."/>
            <person name="Dong J."/>
            <person name="Wang X."/>
            <person name="Huang X."/>
            <person name="Zhang K.Y."/>
            <person name="Zhang Y.Q."/>
            <person name="Guo Y.F."/>
            <person name="Lai R."/>
            <person name="Li W.J."/>
        </authorList>
    </citation>
    <scope>NUCLEOTIDE SEQUENCE [LARGE SCALE GENOMIC DNA]</scope>
    <source>
        <strain evidence="1 2">KCTC 12877</strain>
    </source>
</reference>
<protein>
    <submittedName>
        <fullName evidence="1">Helix-turn-helix domain-containing protein</fullName>
    </submittedName>
</protein>
<dbReference type="GO" id="GO:0043565">
    <property type="term" value="F:sequence-specific DNA binding"/>
    <property type="evidence" value="ECO:0007669"/>
    <property type="project" value="InterPro"/>
</dbReference>
<keyword evidence="2" id="KW-1185">Reference proteome</keyword>
<sequence>MMPDYKQIYTDILKEKFPEKIIDHKIKSRLERLHSAIDVLRFNQLVFGEPEFTIGFNNQRLRSYDKKSILKILNYQKKNKLTNLQLSNHFKISRNTIAKWKIIFNYE</sequence>
<accession>A0A3D9CT39</accession>
<proteinExistence type="predicted"/>
<dbReference type="AlphaFoldDB" id="A0A3D9CT39"/>
<evidence type="ECO:0000313" key="2">
    <source>
        <dbReference type="Proteomes" id="UP000256769"/>
    </source>
</evidence>
<dbReference type="OrthoDB" id="1260127at2"/>
<dbReference type="Proteomes" id="UP000256769">
    <property type="component" value="Unassembled WGS sequence"/>
</dbReference>
<dbReference type="EMBL" id="QNUE01000002">
    <property type="protein sequence ID" value="REC68946.1"/>
    <property type="molecule type" value="Genomic_DNA"/>
</dbReference>
<name>A0A3D9CT39_9FLAO</name>
<gene>
    <name evidence="1" type="ORF">DRF59_03375</name>
</gene>
<evidence type="ECO:0000313" key="1">
    <source>
        <dbReference type="EMBL" id="REC68946.1"/>
    </source>
</evidence>